<keyword evidence="1" id="KW-0472">Membrane</keyword>
<proteinExistence type="predicted"/>
<protein>
    <recommendedName>
        <fullName evidence="4">Major facilitator superfamily (MFS) profile domain-containing protein</fullName>
    </recommendedName>
</protein>
<dbReference type="RefSeq" id="WP_151759828.1">
    <property type="nucleotide sequence ID" value="NZ_BKZW01000007.1"/>
</dbReference>
<keyword evidence="3" id="KW-1185">Reference proteome</keyword>
<dbReference type="SUPFAM" id="SSF103473">
    <property type="entry name" value="MFS general substrate transporter"/>
    <property type="match status" value="1"/>
</dbReference>
<keyword evidence="1" id="KW-1133">Transmembrane helix</keyword>
<keyword evidence="1" id="KW-0812">Transmembrane</keyword>
<evidence type="ECO:0000256" key="1">
    <source>
        <dbReference type="SAM" id="Phobius"/>
    </source>
</evidence>
<accession>A0A5J4L1V8</accession>
<organism evidence="2 3">
    <name type="scientific">Dictyobacter vulcani</name>
    <dbReference type="NCBI Taxonomy" id="2607529"/>
    <lineage>
        <taxon>Bacteria</taxon>
        <taxon>Bacillati</taxon>
        <taxon>Chloroflexota</taxon>
        <taxon>Ktedonobacteria</taxon>
        <taxon>Ktedonobacterales</taxon>
        <taxon>Dictyobacteraceae</taxon>
        <taxon>Dictyobacter</taxon>
    </lineage>
</organism>
<evidence type="ECO:0000313" key="3">
    <source>
        <dbReference type="Proteomes" id="UP000326912"/>
    </source>
</evidence>
<sequence length="65" mass="6973">MPGDKLGRVISLDTLGSFAMAPVGEILGGIMTDRLGAGPIFIIFGLFNLLTVLLPLFVREVRTLE</sequence>
<feature type="transmembrane region" description="Helical" evidence="1">
    <location>
        <begin position="37"/>
        <end position="58"/>
    </location>
</feature>
<evidence type="ECO:0008006" key="4">
    <source>
        <dbReference type="Google" id="ProtNLM"/>
    </source>
</evidence>
<dbReference type="Proteomes" id="UP000326912">
    <property type="component" value="Unassembled WGS sequence"/>
</dbReference>
<dbReference type="AlphaFoldDB" id="A0A5J4L1V8"/>
<dbReference type="EMBL" id="BKZW01000007">
    <property type="protein sequence ID" value="GER92279.1"/>
    <property type="molecule type" value="Genomic_DNA"/>
</dbReference>
<comment type="caution">
    <text evidence="2">The sequence shown here is derived from an EMBL/GenBank/DDBJ whole genome shotgun (WGS) entry which is preliminary data.</text>
</comment>
<gene>
    <name evidence="2" type="ORF">KDW_64410</name>
</gene>
<dbReference type="InterPro" id="IPR036259">
    <property type="entry name" value="MFS_trans_sf"/>
</dbReference>
<reference evidence="2 3" key="1">
    <citation type="submission" date="2019-10" db="EMBL/GenBank/DDBJ databases">
        <title>Dictyobacter vulcani sp. nov., within the class Ktedonobacteria, isolated from soil of volcanic Mt. Zao.</title>
        <authorList>
            <person name="Zheng Y."/>
            <person name="Wang C.M."/>
            <person name="Sakai Y."/>
            <person name="Abe K."/>
            <person name="Yokota A."/>
            <person name="Yabe S."/>
        </authorList>
    </citation>
    <scope>NUCLEOTIDE SEQUENCE [LARGE SCALE GENOMIC DNA]</scope>
    <source>
        <strain evidence="2 3">W12</strain>
    </source>
</reference>
<name>A0A5J4L1V8_9CHLR</name>
<evidence type="ECO:0000313" key="2">
    <source>
        <dbReference type="EMBL" id="GER92279.1"/>
    </source>
</evidence>